<evidence type="ECO:0000256" key="1">
    <source>
        <dbReference type="SAM" id="SignalP"/>
    </source>
</evidence>
<dbReference type="PIRSF" id="PIRSF012281">
    <property type="entry name" value="UCP012281"/>
    <property type="match status" value="1"/>
</dbReference>
<dbReference type="AlphaFoldDB" id="A0A3M5ESI4"/>
<comment type="caution">
    <text evidence="3">The sequence shown here is derived from an EMBL/GenBank/DDBJ whole genome shotgun (WGS) entry which is preliminary data.</text>
</comment>
<sequence length="271" mass="29540">MIMRIFGSSAGCLSVLFGLAFGLPALAEPSVDLDGPTAGWRYSGLLEQPDAPRVAYPTPPIDRGGQRGRSLIEGHLRELVGTERAQRLVVNGNPLPLYTDGAGRFVRPYAFGHGSNGVQVGSADGKILKRVQFYEANRSQLPPRVRVVLGWDDPKAELDLHIVTPDGQHAYWAHPRLSNSGGLDPDGVDGPGPEMFTMGAPLHGTYLIYVNYWGNLNNQGYNFQAGSNVQDVITAQVNLVFNENSVNEKHETFVVPLRTIGDLVLVKTFTY</sequence>
<feature type="domain" description="DUF2135" evidence="2">
    <location>
        <begin position="201"/>
        <end position="257"/>
    </location>
</feature>
<organism evidence="3 4">
    <name type="scientific">Pseudomonas aeruginosa</name>
    <dbReference type="NCBI Taxonomy" id="287"/>
    <lineage>
        <taxon>Bacteria</taxon>
        <taxon>Pseudomonadati</taxon>
        <taxon>Pseudomonadota</taxon>
        <taxon>Gammaproteobacteria</taxon>
        <taxon>Pseudomonadales</taxon>
        <taxon>Pseudomonadaceae</taxon>
        <taxon>Pseudomonas</taxon>
    </lineage>
</organism>
<keyword evidence="1" id="KW-0732">Signal</keyword>
<name>A0A3M5ESI4_PSEAI</name>
<gene>
    <name evidence="3" type="ORF">ALP65_03238</name>
</gene>
<proteinExistence type="predicted"/>
<feature type="chain" id="PRO_5018086349" description="DUF2135 domain-containing protein" evidence="1">
    <location>
        <begin position="28"/>
        <end position="271"/>
    </location>
</feature>
<evidence type="ECO:0000259" key="2">
    <source>
        <dbReference type="Pfam" id="PF09906"/>
    </source>
</evidence>
<protein>
    <recommendedName>
        <fullName evidence="2">DUF2135 domain-containing protein</fullName>
    </recommendedName>
</protein>
<dbReference type="Pfam" id="PF09906">
    <property type="entry name" value="DUF2135"/>
    <property type="match status" value="1"/>
</dbReference>
<accession>A0A3M5ESI4</accession>
<dbReference type="Proteomes" id="UP000270834">
    <property type="component" value="Unassembled WGS sequence"/>
</dbReference>
<feature type="signal peptide" evidence="1">
    <location>
        <begin position="1"/>
        <end position="27"/>
    </location>
</feature>
<reference evidence="3 4" key="1">
    <citation type="submission" date="2018-08" db="EMBL/GenBank/DDBJ databases">
        <title>Recombination of ecologically and evolutionarily significant loci maintains genetic cohesion in the Pseudomonas syringae species complex.</title>
        <authorList>
            <person name="Dillon M."/>
            <person name="Thakur S."/>
            <person name="Almeida R.N.D."/>
            <person name="Weir B.S."/>
            <person name="Guttman D.S."/>
        </authorList>
    </citation>
    <scope>NUCLEOTIDE SEQUENCE [LARGE SCALE GENOMIC DNA]</scope>
    <source>
        <strain evidence="3 4">ICMP 7846</strain>
    </source>
</reference>
<dbReference type="InterPro" id="IPR019220">
    <property type="entry name" value="DUF2135"/>
</dbReference>
<evidence type="ECO:0000313" key="3">
    <source>
        <dbReference type="EMBL" id="RMS65276.1"/>
    </source>
</evidence>
<evidence type="ECO:0000313" key="4">
    <source>
        <dbReference type="Proteomes" id="UP000270834"/>
    </source>
</evidence>
<dbReference type="InterPro" id="IPR012039">
    <property type="entry name" value="UCP012281"/>
</dbReference>
<dbReference type="EMBL" id="RBSQ01000092">
    <property type="protein sequence ID" value="RMS65276.1"/>
    <property type="molecule type" value="Genomic_DNA"/>
</dbReference>